<evidence type="ECO:0000313" key="2">
    <source>
        <dbReference type="EMBL" id="MFC4735772.1"/>
    </source>
</evidence>
<dbReference type="InterPro" id="IPR049251">
    <property type="entry name" value="DUF6884"/>
</dbReference>
<name>A0ABV9NUE8_9BACI</name>
<proteinExistence type="predicted"/>
<dbReference type="EMBL" id="JBHSGK010000003">
    <property type="protein sequence ID" value="MFC4735772.1"/>
    <property type="molecule type" value="Genomic_DNA"/>
</dbReference>
<dbReference type="RefSeq" id="WP_377908410.1">
    <property type="nucleotide sequence ID" value="NZ_JBHSGK010000003.1"/>
</dbReference>
<gene>
    <name evidence="2" type="ORF">ACFO4L_04155</name>
</gene>
<comment type="caution">
    <text evidence="2">The sequence shown here is derived from an EMBL/GenBank/DDBJ whole genome shotgun (WGS) entry which is preliminary data.</text>
</comment>
<dbReference type="Pfam" id="PF21818">
    <property type="entry name" value="DUF6884"/>
    <property type="match status" value="1"/>
</dbReference>
<organism evidence="2 3">
    <name type="scientific">Bacillus daqingensis</name>
    <dbReference type="NCBI Taxonomy" id="872396"/>
    <lineage>
        <taxon>Bacteria</taxon>
        <taxon>Bacillati</taxon>
        <taxon>Bacillota</taxon>
        <taxon>Bacilli</taxon>
        <taxon>Bacillales</taxon>
        <taxon>Bacillaceae</taxon>
        <taxon>Bacillus</taxon>
    </lineage>
</organism>
<evidence type="ECO:0000313" key="3">
    <source>
        <dbReference type="Proteomes" id="UP001595896"/>
    </source>
</evidence>
<reference evidence="3" key="1">
    <citation type="journal article" date="2019" name="Int. J. Syst. Evol. Microbiol.">
        <title>The Global Catalogue of Microorganisms (GCM) 10K type strain sequencing project: providing services to taxonomists for standard genome sequencing and annotation.</title>
        <authorList>
            <consortium name="The Broad Institute Genomics Platform"/>
            <consortium name="The Broad Institute Genome Sequencing Center for Infectious Disease"/>
            <person name="Wu L."/>
            <person name="Ma J."/>
        </authorList>
    </citation>
    <scope>NUCLEOTIDE SEQUENCE [LARGE SCALE GENOMIC DNA]</scope>
    <source>
        <strain evidence="3">JCM 12165</strain>
    </source>
</reference>
<accession>A0ABV9NUE8</accession>
<feature type="domain" description="DUF6884" evidence="1">
    <location>
        <begin position="3"/>
        <end position="136"/>
    </location>
</feature>
<evidence type="ECO:0000259" key="1">
    <source>
        <dbReference type="Pfam" id="PF21818"/>
    </source>
</evidence>
<dbReference type="Proteomes" id="UP001595896">
    <property type="component" value="Unassembled WGS sequence"/>
</dbReference>
<keyword evidence="3" id="KW-1185">Reference proteome</keyword>
<protein>
    <submittedName>
        <fullName evidence="2">DUF6884 domain-containing protein</fullName>
    </submittedName>
</protein>
<sequence>MDICIIPCGKKKIWDVEPQTGAVKASEAYIGTLHRKCQAYADLFTDSYRILSARHGFLHPDDLLFTNYDETFGSRSMSVASESLSHQFSQLLPEKRIILLTGKKYEEKLKPLLQRETVLRPLSGARGIGDILHLLQEAVDARIPLHRERWETDAG</sequence>